<dbReference type="InterPro" id="IPR013132">
    <property type="entry name" value="PseI/NeuA/B-like_N"/>
</dbReference>
<evidence type="ECO:0000313" key="2">
    <source>
        <dbReference type="EMBL" id="BAH77535.1"/>
    </source>
</evidence>
<dbReference type="CDD" id="cd11615">
    <property type="entry name" value="SAF_NeuB_like"/>
    <property type="match status" value="1"/>
</dbReference>
<dbReference type="GO" id="GO:0016051">
    <property type="term" value="P:carbohydrate biosynthetic process"/>
    <property type="evidence" value="ECO:0007669"/>
    <property type="project" value="InterPro"/>
</dbReference>
<dbReference type="KEGG" id="dma:DMR_40440"/>
<dbReference type="InterPro" id="IPR051690">
    <property type="entry name" value="PseI-like"/>
</dbReference>
<dbReference type="SUPFAM" id="SSF51269">
    <property type="entry name" value="AFP III-like domain"/>
    <property type="match status" value="1"/>
</dbReference>
<proteinExistence type="predicted"/>
<dbReference type="PROSITE" id="PS50844">
    <property type="entry name" value="AFP_LIKE"/>
    <property type="match status" value="1"/>
</dbReference>
<name>C4XP34_SOLM1</name>
<dbReference type="Proteomes" id="UP000009071">
    <property type="component" value="Chromosome"/>
</dbReference>
<dbReference type="Pfam" id="PF03102">
    <property type="entry name" value="NeuB"/>
    <property type="match status" value="1"/>
</dbReference>
<dbReference type="InterPro" id="IPR057736">
    <property type="entry name" value="SAF_PseI/NeuA/NeuB"/>
</dbReference>
<dbReference type="InterPro" id="IPR013785">
    <property type="entry name" value="Aldolase_TIM"/>
</dbReference>
<dbReference type="PANTHER" id="PTHR42966:SF1">
    <property type="entry name" value="SIALIC ACID SYNTHASE"/>
    <property type="match status" value="1"/>
</dbReference>
<dbReference type="Gene3D" id="3.20.20.70">
    <property type="entry name" value="Aldolase class I"/>
    <property type="match status" value="1"/>
</dbReference>
<dbReference type="AlphaFoldDB" id="C4XP34"/>
<dbReference type="InterPro" id="IPR013974">
    <property type="entry name" value="SAF"/>
</dbReference>
<dbReference type="OrthoDB" id="9781701at2"/>
<dbReference type="GO" id="GO:0047444">
    <property type="term" value="F:N-acylneuraminate-9-phosphate synthase activity"/>
    <property type="evidence" value="ECO:0007669"/>
    <property type="project" value="TreeGrafter"/>
</dbReference>
<dbReference type="EMBL" id="AP010904">
    <property type="protein sequence ID" value="BAH77535.1"/>
    <property type="molecule type" value="Genomic_DNA"/>
</dbReference>
<evidence type="ECO:0000259" key="1">
    <source>
        <dbReference type="PROSITE" id="PS50844"/>
    </source>
</evidence>
<dbReference type="Gene3D" id="3.90.1210.10">
    <property type="entry name" value="Antifreeze-like/N-acetylneuraminic acid synthase C-terminal domain"/>
    <property type="match status" value="1"/>
</dbReference>
<keyword evidence="3" id="KW-1185">Reference proteome</keyword>
<dbReference type="STRING" id="573370.DMR_40440"/>
<organism evidence="2 3">
    <name type="scientific">Solidesulfovibrio magneticus (strain ATCC 700980 / DSM 13731 / RS-1)</name>
    <name type="common">Desulfovibrio magneticus</name>
    <dbReference type="NCBI Taxonomy" id="573370"/>
    <lineage>
        <taxon>Bacteria</taxon>
        <taxon>Pseudomonadati</taxon>
        <taxon>Thermodesulfobacteriota</taxon>
        <taxon>Desulfovibrionia</taxon>
        <taxon>Desulfovibrionales</taxon>
        <taxon>Desulfovibrionaceae</taxon>
        <taxon>Solidesulfovibrio</taxon>
    </lineage>
</organism>
<accession>C4XP34</accession>
<gene>
    <name evidence="2" type="ordered locus">DMR_40440</name>
</gene>
<sequence>MDLRTRQRTGLPLLVAEVGFNHEGDRETAAALIHAAAQAGAQAVKFQTFRADDLALPQAPHFELIRQGEMSREDVRFLADQAREAGIAFFSTPFSVQAVEMLEEADAPAYKIASMDLATPYLLDAVAATGKPVILSTGMATLPEIAAAVERLRRQGAGDLGLLHCLSLYPARAEDCHLQVMALLRREFGLPTGWSDHFPGVGACLAAFGAGAEIIETHFTLDVATPGGDHAHSADPAMLRGLVETMALHAAMLAPAEDFFDRRPDREFAPLYRRGLYAARDLAPGQTLTMADLRFCRPQSAMTPEDLNAALGRKLARAVPAMTALTPEDLAE</sequence>
<dbReference type="InterPro" id="IPR036732">
    <property type="entry name" value="AFP_Neu5c_C_sf"/>
</dbReference>
<reference evidence="2 3" key="1">
    <citation type="journal article" date="2009" name="Genome Res.">
        <title>Whole genome sequence of Desulfovibrio magneticus strain RS-1 revealed common gene clusters in magnetotactic bacteria.</title>
        <authorList>
            <person name="Nakazawa H."/>
            <person name="Arakaki A."/>
            <person name="Narita-Yamada S."/>
            <person name="Yashiro I."/>
            <person name="Jinno K."/>
            <person name="Aoki N."/>
            <person name="Tsuruyama A."/>
            <person name="Okamura Y."/>
            <person name="Tanikawa S."/>
            <person name="Fujita N."/>
            <person name="Takeyama H."/>
            <person name="Matsunaga T."/>
        </authorList>
    </citation>
    <scope>NUCLEOTIDE SEQUENCE [LARGE SCALE GENOMIC DNA]</scope>
    <source>
        <strain evidence="3">ATCC 700980 / DSM 13731 / RS-1</strain>
    </source>
</reference>
<feature type="domain" description="AFP-like" evidence="1">
    <location>
        <begin position="275"/>
        <end position="332"/>
    </location>
</feature>
<dbReference type="HOGENOM" id="CLU_040465_0_0_7"/>
<dbReference type="SMART" id="SM00858">
    <property type="entry name" value="SAF"/>
    <property type="match status" value="1"/>
</dbReference>
<dbReference type="PANTHER" id="PTHR42966">
    <property type="entry name" value="N-ACETYLNEURAMINATE SYNTHASE"/>
    <property type="match status" value="1"/>
</dbReference>
<evidence type="ECO:0000313" key="3">
    <source>
        <dbReference type="Proteomes" id="UP000009071"/>
    </source>
</evidence>
<dbReference type="RefSeq" id="WP_015862667.1">
    <property type="nucleotide sequence ID" value="NC_012796.1"/>
</dbReference>
<dbReference type="InterPro" id="IPR006190">
    <property type="entry name" value="SAF_AFP_Neu5Ac"/>
</dbReference>
<dbReference type="eggNOG" id="COG2089">
    <property type="taxonomic scope" value="Bacteria"/>
</dbReference>
<dbReference type="Pfam" id="PF08666">
    <property type="entry name" value="SAF"/>
    <property type="match status" value="1"/>
</dbReference>
<protein>
    <submittedName>
        <fullName evidence="2">NeuB family protein</fullName>
    </submittedName>
</protein>
<dbReference type="SUPFAM" id="SSF51569">
    <property type="entry name" value="Aldolase"/>
    <property type="match status" value="1"/>
</dbReference>